<gene>
    <name evidence="2" type="ORF">FHX71_003955</name>
</gene>
<evidence type="ECO:0000313" key="2">
    <source>
        <dbReference type="EMBL" id="MBA8809979.1"/>
    </source>
</evidence>
<dbReference type="InterPro" id="IPR032466">
    <property type="entry name" value="Metal_Hydrolase"/>
</dbReference>
<dbReference type="SUPFAM" id="SSF51338">
    <property type="entry name" value="Composite domain of metallo-dependent hydrolases"/>
    <property type="match status" value="1"/>
</dbReference>
<dbReference type="Gene3D" id="3.10.310.70">
    <property type="match status" value="1"/>
</dbReference>
<dbReference type="InterPro" id="IPR011059">
    <property type="entry name" value="Metal-dep_hydrolase_composite"/>
</dbReference>
<keyword evidence="3" id="KW-1185">Reference proteome</keyword>
<dbReference type="PANTHER" id="PTHR22642:SF2">
    <property type="entry name" value="PROTEIN LONG AFTER FAR-RED 3"/>
    <property type="match status" value="1"/>
</dbReference>
<dbReference type="Pfam" id="PF07969">
    <property type="entry name" value="Amidohydro_3"/>
    <property type="match status" value="1"/>
</dbReference>
<dbReference type="EMBL" id="JACGWV010000002">
    <property type="protein sequence ID" value="MBA8809979.1"/>
    <property type="molecule type" value="Genomic_DNA"/>
</dbReference>
<comment type="caution">
    <text evidence="2">The sequence shown here is derived from an EMBL/GenBank/DDBJ whole genome shotgun (WGS) entry which is preliminary data.</text>
</comment>
<dbReference type="Gene3D" id="3.20.20.140">
    <property type="entry name" value="Metal-dependent hydrolases"/>
    <property type="match status" value="1"/>
</dbReference>
<dbReference type="InterPro" id="IPR013108">
    <property type="entry name" value="Amidohydro_3"/>
</dbReference>
<evidence type="ECO:0000313" key="3">
    <source>
        <dbReference type="Proteomes" id="UP000540568"/>
    </source>
</evidence>
<dbReference type="PANTHER" id="PTHR22642">
    <property type="entry name" value="IMIDAZOLONEPROPIONASE"/>
    <property type="match status" value="1"/>
</dbReference>
<dbReference type="AlphaFoldDB" id="A0A7W3JBY3"/>
<reference evidence="2 3" key="1">
    <citation type="submission" date="2020-07" db="EMBL/GenBank/DDBJ databases">
        <title>Sequencing the genomes of 1000 actinobacteria strains.</title>
        <authorList>
            <person name="Klenk H.-P."/>
        </authorList>
    </citation>
    <scope>NUCLEOTIDE SEQUENCE [LARGE SCALE GENOMIC DNA]</scope>
    <source>
        <strain evidence="2 3">DSM 44121</strain>
    </source>
</reference>
<evidence type="ECO:0000259" key="1">
    <source>
        <dbReference type="Pfam" id="PF07969"/>
    </source>
</evidence>
<dbReference type="RefSeq" id="WP_182619153.1">
    <property type="nucleotide sequence ID" value="NZ_BAAATF010000004.1"/>
</dbReference>
<dbReference type="Proteomes" id="UP000540568">
    <property type="component" value="Unassembled WGS sequence"/>
</dbReference>
<proteinExistence type="predicted"/>
<dbReference type="Gene3D" id="2.30.40.10">
    <property type="entry name" value="Urease, subunit C, domain 1"/>
    <property type="match status" value="1"/>
</dbReference>
<organism evidence="2 3">
    <name type="scientific">Promicromonospora sukumoe</name>
    <dbReference type="NCBI Taxonomy" id="88382"/>
    <lineage>
        <taxon>Bacteria</taxon>
        <taxon>Bacillati</taxon>
        <taxon>Actinomycetota</taxon>
        <taxon>Actinomycetes</taxon>
        <taxon>Micrococcales</taxon>
        <taxon>Promicromonosporaceae</taxon>
        <taxon>Promicromonospora</taxon>
    </lineage>
</organism>
<feature type="domain" description="Amidohydrolase 3" evidence="1">
    <location>
        <begin position="79"/>
        <end position="537"/>
    </location>
</feature>
<protein>
    <recommendedName>
        <fullName evidence="1">Amidohydrolase 3 domain-containing protein</fullName>
    </recommendedName>
</protein>
<name>A0A7W3JBY3_9MICO</name>
<sequence length="543" mass="55347">MTAAAEPVLLSNARLVGSSNVGSVGGSGGVGPTGATFGGSDGAPSDGLVGGLVDVLVRDGVVVAVGAAGRVGDGGVERVDLDGRFVMPGLWDAHVHLTQWALVRRRLDLSGARSAAEAVALVRDRLADGPPEPGTALVGYGFRDGLWPDAPTADLLDAVAGEVPVVLVSGDLHCAWLSTAGLRFAGVGAHPTGLLREGEWLPLAAVVDRAPDHLADAWVADAAAAAAARGVVGVVDLEITDNLTAWRRRFATGFDALRVRSGVWTPWLDDVLAEGLSSGDVLPGTGGLMEQGPFKVVTDGSLNTRTAYCHDPYPGLTGSEAHGILSVPPAELVPLMARAVAGGLRCAIHAIGDHANTLALDAFAATGARGSVEHAQLLDPADLARFAELGVVASVQPEHAMDDRDIADRHWAGRTGRAFAFGALDDAGAVLALGSDAPVAPLDPWFAVAAAVSRSRDGRAPWHPEQRIGLRTALEASTDGRGLVPTAGAPADLVVLDADPLAPGADAGDADAAAADLAAAAKSLRDMPVAATLLAGRWTHHKF</sequence>
<accession>A0A7W3JBY3</accession>
<dbReference type="GO" id="GO:0016810">
    <property type="term" value="F:hydrolase activity, acting on carbon-nitrogen (but not peptide) bonds"/>
    <property type="evidence" value="ECO:0007669"/>
    <property type="project" value="InterPro"/>
</dbReference>
<dbReference type="SUPFAM" id="SSF51556">
    <property type="entry name" value="Metallo-dependent hydrolases"/>
    <property type="match status" value="1"/>
</dbReference>